<dbReference type="InterPro" id="IPR050903">
    <property type="entry name" value="Bact_Chemotaxis_MeTrfase"/>
</dbReference>
<feature type="binding site" evidence="6">
    <location>
        <position position="94"/>
    </location>
    <ligand>
        <name>S-adenosyl-L-methionine</name>
        <dbReference type="ChEBI" id="CHEBI:59789"/>
    </ligand>
</feature>
<evidence type="ECO:0000256" key="1">
    <source>
        <dbReference type="ARBA" id="ARBA00001541"/>
    </source>
</evidence>
<feature type="binding site" evidence="6">
    <location>
        <position position="88"/>
    </location>
    <ligand>
        <name>S-adenosyl-L-methionine</name>
        <dbReference type="ChEBI" id="CHEBI:59789"/>
    </ligand>
</feature>
<reference evidence="9" key="1">
    <citation type="submission" date="2019-01" db="EMBL/GenBank/DDBJ databases">
        <title>Cytophagaceae bacterium strain CAR-16.</title>
        <authorList>
            <person name="Chen W.-M."/>
        </authorList>
    </citation>
    <scope>NUCLEOTIDE SEQUENCE [LARGE SCALE GENOMIC DNA]</scope>
    <source>
        <strain evidence="9">CHR27</strain>
    </source>
</reference>
<dbReference type="SUPFAM" id="SSF53335">
    <property type="entry name" value="S-adenosyl-L-methionine-dependent methyltransferases"/>
    <property type="match status" value="1"/>
</dbReference>
<dbReference type="RefSeq" id="WP_129404177.1">
    <property type="nucleotide sequence ID" value="NZ_SBKP01000007.1"/>
</dbReference>
<organism evidence="8 9">
    <name type="scientific">Sphingobium fluviale</name>
    <dbReference type="NCBI Taxonomy" id="2506423"/>
    <lineage>
        <taxon>Bacteria</taxon>
        <taxon>Pseudomonadati</taxon>
        <taxon>Pseudomonadota</taxon>
        <taxon>Alphaproteobacteria</taxon>
        <taxon>Sphingomonadales</taxon>
        <taxon>Sphingomonadaceae</taxon>
        <taxon>Sphingobium</taxon>
    </lineage>
</organism>
<dbReference type="InterPro" id="IPR036804">
    <property type="entry name" value="CheR_N_sf"/>
</dbReference>
<dbReference type="OrthoDB" id="9816309at2"/>
<dbReference type="EMBL" id="SBKP01000007">
    <property type="protein sequence ID" value="RXR28759.1"/>
    <property type="molecule type" value="Genomic_DNA"/>
</dbReference>
<evidence type="ECO:0000256" key="2">
    <source>
        <dbReference type="ARBA" id="ARBA00022603"/>
    </source>
</evidence>
<feature type="domain" description="CheR-type methyltransferase" evidence="7">
    <location>
        <begin position="21"/>
        <end position="290"/>
    </location>
</feature>
<dbReference type="EC" id="2.1.1.80" evidence="5"/>
<dbReference type="Gene3D" id="1.10.155.10">
    <property type="entry name" value="Chemotaxis receptor methyltransferase CheR, N-terminal domain"/>
    <property type="match status" value="1"/>
</dbReference>
<comment type="function">
    <text evidence="5">Methylation of the membrane-bound methyl-accepting chemotaxis proteins (MCP) to form gamma-glutamyl methyl ester residues in MCP.</text>
</comment>
<evidence type="ECO:0000256" key="5">
    <source>
        <dbReference type="PIRNR" id="PIRNR000410"/>
    </source>
</evidence>
<keyword evidence="3 5" id="KW-0808">Transferase</keyword>
<dbReference type="PANTHER" id="PTHR24422:SF19">
    <property type="entry name" value="CHEMOTAXIS PROTEIN METHYLTRANSFERASE"/>
    <property type="match status" value="1"/>
</dbReference>
<dbReference type="InterPro" id="IPR000780">
    <property type="entry name" value="CheR_MeTrfase"/>
</dbReference>
<dbReference type="InterPro" id="IPR029063">
    <property type="entry name" value="SAM-dependent_MTases_sf"/>
</dbReference>
<comment type="caution">
    <text evidence="8">The sequence shown here is derived from an EMBL/GenBank/DDBJ whole genome shotgun (WGS) entry which is preliminary data.</text>
</comment>
<feature type="binding site" evidence="6">
    <location>
        <begin position="233"/>
        <end position="234"/>
    </location>
    <ligand>
        <name>S-adenosyl-L-methionine</name>
        <dbReference type="ChEBI" id="CHEBI:59789"/>
    </ligand>
</feature>
<dbReference type="InterPro" id="IPR022642">
    <property type="entry name" value="CheR_C"/>
</dbReference>
<accession>A0A4Q1KI04</accession>
<gene>
    <name evidence="8" type="ORF">EQG66_08540</name>
</gene>
<feature type="binding site" evidence="6">
    <location>
        <position position="132"/>
    </location>
    <ligand>
        <name>S-adenosyl-L-methionine</name>
        <dbReference type="ChEBI" id="CHEBI:59789"/>
    </ligand>
</feature>
<dbReference type="Gene3D" id="3.40.50.150">
    <property type="entry name" value="Vaccinia Virus protein VP39"/>
    <property type="match status" value="1"/>
</dbReference>
<dbReference type="InterPro" id="IPR026024">
    <property type="entry name" value="Chemotaxis_MeTrfase_CheR"/>
</dbReference>
<dbReference type="PIRSF" id="PIRSF000410">
    <property type="entry name" value="CheR"/>
    <property type="match status" value="1"/>
</dbReference>
<dbReference type="SMART" id="SM00138">
    <property type="entry name" value="MeTrc"/>
    <property type="match status" value="1"/>
</dbReference>
<dbReference type="PANTHER" id="PTHR24422">
    <property type="entry name" value="CHEMOTAXIS PROTEIN METHYLTRANSFERASE"/>
    <property type="match status" value="1"/>
</dbReference>
<dbReference type="GO" id="GO:0032259">
    <property type="term" value="P:methylation"/>
    <property type="evidence" value="ECO:0007669"/>
    <property type="project" value="UniProtKB-KW"/>
</dbReference>
<feature type="binding site" evidence="6">
    <location>
        <position position="162"/>
    </location>
    <ligand>
        <name>S-adenosyl-L-methionine</name>
        <dbReference type="ChEBI" id="CHEBI:59789"/>
    </ligand>
</feature>
<evidence type="ECO:0000256" key="6">
    <source>
        <dbReference type="PIRSR" id="PIRSR000410-1"/>
    </source>
</evidence>
<evidence type="ECO:0000313" key="9">
    <source>
        <dbReference type="Proteomes" id="UP000290958"/>
    </source>
</evidence>
<keyword evidence="2 5" id="KW-0489">Methyltransferase</keyword>
<dbReference type="PROSITE" id="PS50123">
    <property type="entry name" value="CHER"/>
    <property type="match status" value="1"/>
</dbReference>
<feature type="binding site" evidence="6">
    <location>
        <position position="90"/>
    </location>
    <ligand>
        <name>S-adenosyl-L-methionine</name>
        <dbReference type="ChEBI" id="CHEBI:59789"/>
    </ligand>
</feature>
<dbReference type="InterPro" id="IPR022641">
    <property type="entry name" value="CheR_N"/>
</dbReference>
<keyword evidence="9" id="KW-1185">Reference proteome</keyword>
<feature type="binding site" evidence="6">
    <location>
        <begin position="216"/>
        <end position="217"/>
    </location>
    <ligand>
        <name>S-adenosyl-L-methionine</name>
        <dbReference type="ChEBI" id="CHEBI:59789"/>
    </ligand>
</feature>
<dbReference type="PRINTS" id="PR00996">
    <property type="entry name" value="CHERMTFRASE"/>
</dbReference>
<evidence type="ECO:0000313" key="8">
    <source>
        <dbReference type="EMBL" id="RXR28759.1"/>
    </source>
</evidence>
<keyword evidence="4 5" id="KW-0949">S-adenosyl-L-methionine</keyword>
<dbReference type="Pfam" id="PF01739">
    <property type="entry name" value="CheR"/>
    <property type="match status" value="1"/>
</dbReference>
<dbReference type="GO" id="GO:0008983">
    <property type="term" value="F:protein-glutamate O-methyltransferase activity"/>
    <property type="evidence" value="ECO:0007669"/>
    <property type="project" value="UniProtKB-EC"/>
</dbReference>
<comment type="catalytic activity">
    <reaction evidence="1 5">
        <text>L-glutamyl-[protein] + S-adenosyl-L-methionine = [protein]-L-glutamate 5-O-methyl ester + S-adenosyl-L-homocysteine</text>
        <dbReference type="Rhea" id="RHEA:24452"/>
        <dbReference type="Rhea" id="RHEA-COMP:10208"/>
        <dbReference type="Rhea" id="RHEA-COMP:10311"/>
        <dbReference type="ChEBI" id="CHEBI:29973"/>
        <dbReference type="ChEBI" id="CHEBI:57856"/>
        <dbReference type="ChEBI" id="CHEBI:59789"/>
        <dbReference type="ChEBI" id="CHEBI:82795"/>
        <dbReference type="EC" id="2.1.1.80"/>
    </reaction>
</comment>
<dbReference type="AlphaFoldDB" id="A0A4Q1KI04"/>
<name>A0A4Q1KI04_9SPHN</name>
<protein>
    <recommendedName>
        <fullName evidence="5">Chemotaxis protein methyltransferase</fullName>
        <ecNumber evidence="5">2.1.1.80</ecNumber>
    </recommendedName>
</protein>
<dbReference type="Proteomes" id="UP000290958">
    <property type="component" value="Unassembled WGS sequence"/>
</dbReference>
<evidence type="ECO:0000256" key="4">
    <source>
        <dbReference type="ARBA" id="ARBA00022691"/>
    </source>
</evidence>
<sequence length="290" mass="32472">MNQLAQDSFTPFPGISAQVYSRADFEAVRDIVYDIAGIVLPAGKATLVYSRLAPLVRDSGQQTFSRFIEFIKKDDTARRKTINALTTNHTFFYRESHHFEHLASHVRPLLLDKIRSRQPVRIWSAGCSTGEELYSLTMTLFGPDKAAARPFLDGNLAILATDLADHAVAGAKAATYPFEALKDVPPALTNTWVKREGDLAKIAPELCAKIHVKRLNLLGEWPMNKQFDVIFCRNVMIYFDQPTKDRLVARFADQLLPGGHLYIGHSERVAGPAQVVLTLVGSTIYRKDRM</sequence>
<evidence type="ECO:0000259" key="7">
    <source>
        <dbReference type="PROSITE" id="PS50123"/>
    </source>
</evidence>
<dbReference type="Pfam" id="PF03705">
    <property type="entry name" value="CheR_N"/>
    <property type="match status" value="1"/>
</dbReference>
<proteinExistence type="predicted"/>
<evidence type="ECO:0000256" key="3">
    <source>
        <dbReference type="ARBA" id="ARBA00022679"/>
    </source>
</evidence>
<dbReference type="SUPFAM" id="SSF47757">
    <property type="entry name" value="Chemotaxis receptor methyltransferase CheR, N-terminal domain"/>
    <property type="match status" value="1"/>
</dbReference>